<keyword evidence="4" id="KW-0378">Hydrolase</keyword>
<name>A0A7Y4NWQ5_9ACTN</name>
<sequence>MAATGLVAALVAGVLTPTAAVAKPASPAVTDAVTEAAAVRLARETGKPVQVQEKNTQTSEVLANPSGTFTLRSNARPVRVQQGGKWRGIDTTLKLGADGTVAPVAAAVGMTFSGGGDVPMVSVAEGKGSVTVHWPGKLPEPTLAGNTATYAEVLPGVDLKLIAEADTYIQTLVVRDAAAAKNPALAALKLNVTAQNLALKVGNDGRVTATGVDGKEVFVSSAARMWDSESDPKVGPSPTAATAGGAEVDEIRTTAKATASVGSQSVEMLLTPDAAALTGPDVKYPLYIDPHFARNRENWTEVTSNPDWSPKWRTPDPVRVGRCYNRKGQCGGTWTARSYFNVWTGDLKIRPNGTRPKIFSKAYIVGQLHSSHNCENPEPTQLWAAGDFNSGTRWGGPAARYLNTQWSNAQVDCGGGRAVKFDPGNFIEEGIDNGWNWLNFGLIAPQEDNDLQWKVFDNNPVLEVEFAYPPNKAYDLRVSGAVNCNGKIVTPEARPAFFAKATDNNDPPLNPALWFHVWTADEKRDVGSGGGTRISSGTEGGWREPNDLGNGDYKFRVYVDNNPGHPHNMNAGYSDWFHFTTRSRGPAVAPTVEPSADYPKGYWGTPYGAPGNLVVNASGASNIVGYTYTFNGSGTATRPGTTSCAYNRVFGLNGGWIPHSDNAPNVIPIPATMSPGFHTVHVQSFDDAHNLSPESAAYTFYVAPQVVHSAQRLEAENLIASQPAGQNRPITQHSDDSIGWSGGKAIRFVGNAVGQSMSLAFDTAGDADWNLSLGMSQSTDVGKMIFELDGRRIGDPTLEYDGYNVSWQAVRHNLGVHRIAKGSHLLTIRMVGTNPKSLADRYTAQIDYLTLSQTTRSEAEDPAMVTVSQPPTQAPVPIETITRGAGGPAYSRGQSLGFLATEPNKSFDLSFRTRVEADYALGAGLARGPEGGLLEISVDGKPLQGTRETPWDAYAPGAGFLVYQPLGGVHLTAGVHKLTIKVTGKNAASTGYKALVDYLTAIPINKVTAADFGAAMNNDGIAADGTKADLDLSSGSLSAQSLAAAGYGPGATVQVNGATFTMPEARADGADNVIAIGQTIPFPAAQQVKSTAISLLAAATCGNIPAGTATINYADGGSPQDSRVPGLTDWVFQETAAATAVLPYRNVNGTPAPDRTPRLTVVSVPTDPTRTVKSITLPNYGTNMLPGGCSPALHVLAMAPRPVAAGWLGAWSAPADAAKPTPGGVNFANQTVRTVVRPKVTGGTVRIRVANPHTNLPVTIGAASIGVQSGTGAALTGAPTTLAFGGRAGVTLPAGGEALSDPVAYPAGGNLAVSLYLPNAVRQTPVHQSANRVNEPTLLANGNATADSTGTPFATLLDGATHLAGVQVSTDDRVDGTVAVLGDQLTAVPPAGSAGQTWVDQLAGKLADGGAPLVGGLVNASQTGVLPSGLWSLADGSGSTARDTAGSSPLSLAGGATWSSERGGSLAFDGTGTAATAPRPPFLTDASYTVSLWVKVTGDAVNQSVIDAEGNNNFGFKVWYTGGANPRWAYNLPAGDVAGGPFVPVISARPAVKNTWTHLVISYDAAGKSASLWIDNAWEASGQVATVAGATKRFVIGRDLRGLVSDVRAYQAAAGHFDVNRAFLPGMPTGIAAPTAFTASQYLERTVQAEPNLRTVVVSLGANDLLTGMGVGEIKQSLTRLMHTSSPTSPRHLRRPDGNAVRIVVTTIPPLGLAAEDPREQRRRELNADLLANFTNYGANHVVDIDAAVSDGTAPNRVRPEYLTDGLANGGYHDAIAQTIADAATVFPPKIQL</sequence>
<organism evidence="4 5">
    <name type="scientific">Kribbella sandramycini</name>
    <dbReference type="NCBI Taxonomy" id="60450"/>
    <lineage>
        <taxon>Bacteria</taxon>
        <taxon>Bacillati</taxon>
        <taxon>Actinomycetota</taxon>
        <taxon>Actinomycetes</taxon>
        <taxon>Propionibacteriales</taxon>
        <taxon>Kribbellaceae</taxon>
        <taxon>Kribbella</taxon>
    </lineage>
</organism>
<dbReference type="RefSeq" id="WP_171669907.1">
    <property type="nucleotide sequence ID" value="NZ_BAAAGT010000012.1"/>
</dbReference>
<reference evidence="4 5" key="1">
    <citation type="submission" date="2020-05" db="EMBL/GenBank/DDBJ databases">
        <title>Genome sequence of Kribbella sandramycini ATCC 39419.</title>
        <authorList>
            <person name="Maclea K.S."/>
            <person name="Fair J.L."/>
        </authorList>
    </citation>
    <scope>NUCLEOTIDE SEQUENCE [LARGE SCALE GENOMIC DNA]</scope>
    <source>
        <strain evidence="4 5">ATCC 39419</strain>
    </source>
</reference>
<evidence type="ECO:0000313" key="3">
    <source>
        <dbReference type="EMBL" id="MBB6568786.1"/>
    </source>
</evidence>
<keyword evidence="5" id="KW-1185">Reference proteome</keyword>
<evidence type="ECO:0000256" key="2">
    <source>
        <dbReference type="SAM" id="SignalP"/>
    </source>
</evidence>
<proteinExistence type="predicted"/>
<evidence type="ECO:0000313" key="4">
    <source>
        <dbReference type="EMBL" id="NOL38631.1"/>
    </source>
</evidence>
<feature type="chain" id="PRO_5044130825" evidence="2">
    <location>
        <begin position="23"/>
        <end position="1793"/>
    </location>
</feature>
<feature type="signal peptide" evidence="2">
    <location>
        <begin position="1"/>
        <end position="22"/>
    </location>
</feature>
<evidence type="ECO:0000313" key="6">
    <source>
        <dbReference type="Proteomes" id="UP000553957"/>
    </source>
</evidence>
<comment type="caution">
    <text evidence="4">The sequence shown here is derived from an EMBL/GenBank/DDBJ whole genome shotgun (WGS) entry which is preliminary data.</text>
</comment>
<dbReference type="InterPro" id="IPR013320">
    <property type="entry name" value="ConA-like_dom_sf"/>
</dbReference>
<evidence type="ECO:0000256" key="1">
    <source>
        <dbReference type="SAM" id="MobiDB-lite"/>
    </source>
</evidence>
<dbReference type="Pfam" id="PF13385">
    <property type="entry name" value="Laminin_G_3"/>
    <property type="match status" value="1"/>
</dbReference>
<dbReference type="GO" id="GO:0016787">
    <property type="term" value="F:hydrolase activity"/>
    <property type="evidence" value="ECO:0007669"/>
    <property type="project" value="UniProtKB-KW"/>
</dbReference>
<dbReference type="InterPro" id="IPR036514">
    <property type="entry name" value="SGNH_hydro_sf"/>
</dbReference>
<dbReference type="SUPFAM" id="SSF52266">
    <property type="entry name" value="SGNH hydrolase"/>
    <property type="match status" value="1"/>
</dbReference>
<accession>A0A7Y4NWQ5</accession>
<protein>
    <submittedName>
        <fullName evidence="4">SGNH hydrolase</fullName>
    </submittedName>
</protein>
<dbReference type="Gene3D" id="3.40.50.1110">
    <property type="entry name" value="SGNH hydrolase"/>
    <property type="match status" value="1"/>
</dbReference>
<dbReference type="Proteomes" id="UP000553957">
    <property type="component" value="Unassembled WGS sequence"/>
</dbReference>
<dbReference type="Gene3D" id="2.60.120.260">
    <property type="entry name" value="Galactose-binding domain-like"/>
    <property type="match status" value="1"/>
</dbReference>
<gene>
    <name evidence="3" type="ORF">HNR71_004423</name>
    <name evidence="4" type="ORF">HPO96_00070</name>
</gene>
<dbReference type="InterPro" id="IPR053140">
    <property type="entry name" value="GDSL_Rv0518-like"/>
</dbReference>
<dbReference type="EMBL" id="JABJRC010000001">
    <property type="protein sequence ID" value="NOL38631.1"/>
    <property type="molecule type" value="Genomic_DNA"/>
</dbReference>
<keyword evidence="2" id="KW-0732">Signal</keyword>
<evidence type="ECO:0000313" key="5">
    <source>
        <dbReference type="Proteomes" id="UP000534306"/>
    </source>
</evidence>
<feature type="region of interest" description="Disordered" evidence="1">
    <location>
        <begin position="526"/>
        <end position="546"/>
    </location>
</feature>
<dbReference type="PANTHER" id="PTHR43784">
    <property type="entry name" value="GDSL-LIKE LIPASE/ACYLHYDROLASE, PUTATIVE (AFU_ORTHOLOGUE AFUA_2G00820)-RELATED"/>
    <property type="match status" value="1"/>
</dbReference>
<dbReference type="Gene3D" id="2.60.120.200">
    <property type="match status" value="1"/>
</dbReference>
<dbReference type="SUPFAM" id="SSF49899">
    <property type="entry name" value="Concanavalin A-like lectins/glucanases"/>
    <property type="match status" value="1"/>
</dbReference>
<dbReference type="PANTHER" id="PTHR43784:SF2">
    <property type="entry name" value="GDSL-LIKE LIPASE_ACYLHYDROLASE, PUTATIVE (AFU_ORTHOLOGUE AFUA_2G00820)-RELATED"/>
    <property type="match status" value="1"/>
</dbReference>
<dbReference type="Proteomes" id="UP000534306">
    <property type="component" value="Unassembled WGS sequence"/>
</dbReference>
<reference evidence="3 6" key="2">
    <citation type="submission" date="2020-08" db="EMBL/GenBank/DDBJ databases">
        <title>Sequencing the genomes of 1000 actinobacteria strains.</title>
        <authorList>
            <person name="Klenk H.-P."/>
        </authorList>
    </citation>
    <scope>NUCLEOTIDE SEQUENCE [LARGE SCALE GENOMIC DNA]</scope>
    <source>
        <strain evidence="3 6">DSM 15626</strain>
    </source>
</reference>
<dbReference type="EMBL" id="JACHKF010000001">
    <property type="protein sequence ID" value="MBB6568786.1"/>
    <property type="molecule type" value="Genomic_DNA"/>
</dbReference>